<dbReference type="AlphaFoldDB" id="A0A917T0I7"/>
<gene>
    <name evidence="2" type="ORF">GCM10011534_30470</name>
</gene>
<name>A0A917T0I7_9RHOB</name>
<organism evidence="2 3">
    <name type="scientific">Pseudooceanicola nanhaiensis</name>
    <dbReference type="NCBI Taxonomy" id="375761"/>
    <lineage>
        <taxon>Bacteria</taxon>
        <taxon>Pseudomonadati</taxon>
        <taxon>Pseudomonadota</taxon>
        <taxon>Alphaproteobacteria</taxon>
        <taxon>Rhodobacterales</taxon>
        <taxon>Paracoccaceae</taxon>
        <taxon>Pseudooceanicola</taxon>
    </lineage>
</organism>
<keyword evidence="3" id="KW-1185">Reference proteome</keyword>
<evidence type="ECO:0000256" key="1">
    <source>
        <dbReference type="SAM" id="MobiDB-lite"/>
    </source>
</evidence>
<protein>
    <submittedName>
        <fullName evidence="2">Uncharacterized protein</fullName>
    </submittedName>
</protein>
<evidence type="ECO:0000313" key="2">
    <source>
        <dbReference type="EMBL" id="GGM06483.1"/>
    </source>
</evidence>
<dbReference type="Proteomes" id="UP000649829">
    <property type="component" value="Unassembled WGS sequence"/>
</dbReference>
<reference evidence="2" key="2">
    <citation type="submission" date="2020-09" db="EMBL/GenBank/DDBJ databases">
        <authorList>
            <person name="Sun Q."/>
            <person name="Zhou Y."/>
        </authorList>
    </citation>
    <scope>NUCLEOTIDE SEQUENCE</scope>
    <source>
        <strain evidence="2">CGMCC 1.6293</strain>
    </source>
</reference>
<proteinExistence type="predicted"/>
<accession>A0A917T0I7</accession>
<sequence length="63" mass="6855">MFNWFTKPKPPAERPAPGDPFAHPEVAAMRHRELSGLPLTPPPAPAQRRDAASVAKPMRAIAC</sequence>
<evidence type="ECO:0000313" key="3">
    <source>
        <dbReference type="Proteomes" id="UP000649829"/>
    </source>
</evidence>
<reference evidence="2" key="1">
    <citation type="journal article" date="2014" name="Int. J. Syst. Evol. Microbiol.">
        <title>Complete genome sequence of Corynebacterium casei LMG S-19264T (=DSM 44701T), isolated from a smear-ripened cheese.</title>
        <authorList>
            <consortium name="US DOE Joint Genome Institute (JGI-PGF)"/>
            <person name="Walter F."/>
            <person name="Albersmeier A."/>
            <person name="Kalinowski J."/>
            <person name="Ruckert C."/>
        </authorList>
    </citation>
    <scope>NUCLEOTIDE SEQUENCE</scope>
    <source>
        <strain evidence="2">CGMCC 1.6293</strain>
    </source>
</reference>
<dbReference type="RefSeq" id="WP_028287158.1">
    <property type="nucleotide sequence ID" value="NZ_BMLF01000002.1"/>
</dbReference>
<dbReference type="EMBL" id="BMLF01000002">
    <property type="protein sequence ID" value="GGM06483.1"/>
    <property type="molecule type" value="Genomic_DNA"/>
</dbReference>
<feature type="region of interest" description="Disordered" evidence="1">
    <location>
        <begin position="1"/>
        <end position="63"/>
    </location>
</feature>
<comment type="caution">
    <text evidence="2">The sequence shown here is derived from an EMBL/GenBank/DDBJ whole genome shotgun (WGS) entry which is preliminary data.</text>
</comment>